<keyword evidence="7" id="KW-0406">Ion transport</keyword>
<dbReference type="PANTHER" id="PTHR32507">
    <property type="entry name" value="NA(+)/H(+) ANTIPORTER 1"/>
    <property type="match status" value="1"/>
</dbReference>
<dbReference type="PANTHER" id="PTHR32507:SF0">
    <property type="entry name" value="NA(+)_H(+) ANTIPORTER 2-RELATED"/>
    <property type="match status" value="1"/>
</dbReference>
<dbReference type="GO" id="GO:0006813">
    <property type="term" value="P:potassium ion transport"/>
    <property type="evidence" value="ECO:0007669"/>
    <property type="project" value="InterPro"/>
</dbReference>
<dbReference type="InterPro" id="IPR038770">
    <property type="entry name" value="Na+/solute_symporter_sf"/>
</dbReference>
<feature type="domain" description="Cation/H+ exchanger transmembrane" evidence="10">
    <location>
        <begin position="21"/>
        <end position="389"/>
    </location>
</feature>
<keyword evidence="6 9" id="KW-1133">Transmembrane helix</keyword>
<dbReference type="OrthoDB" id="570124at2"/>
<dbReference type="Gene3D" id="1.20.1530.20">
    <property type="match status" value="1"/>
</dbReference>
<accession>A0A166ARL6</accession>
<dbReference type="Proteomes" id="UP000076577">
    <property type="component" value="Unassembled WGS sequence"/>
</dbReference>
<dbReference type="GO" id="GO:0005886">
    <property type="term" value="C:plasma membrane"/>
    <property type="evidence" value="ECO:0007669"/>
    <property type="project" value="UniProtKB-SubCell"/>
</dbReference>
<dbReference type="SUPFAM" id="SSF51735">
    <property type="entry name" value="NAD(P)-binding Rossmann-fold domains"/>
    <property type="match status" value="1"/>
</dbReference>
<keyword evidence="3" id="KW-0050">Antiport</keyword>
<keyword evidence="13" id="KW-1185">Reference proteome</keyword>
<evidence type="ECO:0000313" key="13">
    <source>
        <dbReference type="Proteomes" id="UP000076577"/>
    </source>
</evidence>
<keyword evidence="8 9" id="KW-0472">Membrane</keyword>
<dbReference type="Pfam" id="PF00999">
    <property type="entry name" value="Na_H_Exchanger"/>
    <property type="match status" value="1"/>
</dbReference>
<dbReference type="AlphaFoldDB" id="A0A166ARL6"/>
<evidence type="ECO:0000256" key="5">
    <source>
        <dbReference type="ARBA" id="ARBA00022692"/>
    </source>
</evidence>
<protein>
    <submittedName>
        <fullName evidence="12">K(+)/H(+) antiporter NhaP</fullName>
    </submittedName>
</protein>
<reference evidence="12 13" key="1">
    <citation type="journal article" date="2016" name="Front. Microbiol.">
        <title>Comparative Genomic Analysis Reveals a Diverse Repertoire of Genes Involved in Prokaryote-Eukaryote Interactions within the Pseudovibrio Genus.</title>
        <authorList>
            <person name="Romano S."/>
            <person name="Fernandez-Guerra A."/>
            <person name="Reen F.J."/>
            <person name="Glockner F.O."/>
            <person name="Crowley S.P."/>
            <person name="O'Sullivan O."/>
            <person name="Cotter P.D."/>
            <person name="Adams C."/>
            <person name="Dobson A.D."/>
            <person name="O'Gara F."/>
        </authorList>
    </citation>
    <scope>NUCLEOTIDE SEQUENCE [LARGE SCALE GENOMIC DNA]</scope>
    <source>
        <strain evidence="12 13">Ad2</strain>
    </source>
</reference>
<feature type="domain" description="RCK N-terminal" evidence="11">
    <location>
        <begin position="402"/>
        <end position="483"/>
    </location>
</feature>
<gene>
    <name evidence="12" type="primary">nhaP</name>
    <name evidence="12" type="ORF">PsAD2_00762</name>
</gene>
<sequence length="605" mass="65072">MDDVVIALALIGVAGVGAQWVAWRLSLPAIVLLLVAGFLIGPATGVLHPTALFGDLLRPTVALGVAVILFEGGLSLNFQKVSGVEKAVRRLVLLGALSAFLLGALNAHYVAELSWPSALVFAAILIVTGPTVIIPLLRQARLERRVASLLRWEAILADPLGALLAVFMFEGYLVYHGEHGFQVLAIRAVAGLLLGGAGGWALARGLIWLFVGGRVPEFLKVPLIFICVIGCYALSDVVLEESGLLTVTVLGLVLGNSRLASLEELRRFKEAITIVLVSSVFIVLTASVQLSSLAQFGLQDLAFVLILLFVIRPVSVWVGTIGANLSWKERLLVGWIAPRGIVAVAVSGLFASSLTEHGVADGRRLAVLSFAVVVATVFAHGFTIVPFSRWLGLSSHAGPGLLIVGASRFSVALATKLKALGVSTLTVERNWGKLRLSRNAGLDNYYGEVLSEDVENALPLENYSVLLAVTDNDDYNALVATNFGPLMGRGEVYQFAPPEEQSEQDRFRRVVTLGGRPFLTPEHSFYDLESKVRDGWIIKASELTETYRWTEFSKALPETAIPLMLIEPNNKLRPMNGSVSGTPAVGSKILSLVPCEYAAEREKRS</sequence>
<dbReference type="STRING" id="989403.SAMN05421798_10634"/>
<feature type="transmembrane region" description="Helical" evidence="9">
    <location>
        <begin position="6"/>
        <end position="23"/>
    </location>
</feature>
<feature type="transmembrane region" description="Helical" evidence="9">
    <location>
        <begin position="365"/>
        <end position="385"/>
    </location>
</feature>
<evidence type="ECO:0000256" key="7">
    <source>
        <dbReference type="ARBA" id="ARBA00023065"/>
    </source>
</evidence>
<evidence type="ECO:0000256" key="3">
    <source>
        <dbReference type="ARBA" id="ARBA00022449"/>
    </source>
</evidence>
<evidence type="ECO:0000259" key="10">
    <source>
        <dbReference type="Pfam" id="PF00999"/>
    </source>
</evidence>
<evidence type="ECO:0000259" key="11">
    <source>
        <dbReference type="Pfam" id="PF02254"/>
    </source>
</evidence>
<feature type="transmembrane region" description="Helical" evidence="9">
    <location>
        <begin position="189"/>
        <end position="211"/>
    </location>
</feature>
<feature type="transmembrane region" description="Helical" evidence="9">
    <location>
        <begin position="218"/>
        <end position="235"/>
    </location>
</feature>
<dbReference type="Pfam" id="PF02254">
    <property type="entry name" value="TrkA_N"/>
    <property type="match status" value="1"/>
</dbReference>
<dbReference type="GO" id="GO:1902600">
    <property type="term" value="P:proton transmembrane transport"/>
    <property type="evidence" value="ECO:0007669"/>
    <property type="project" value="InterPro"/>
</dbReference>
<comment type="subcellular location">
    <subcellularLocation>
        <location evidence="1">Cell membrane</location>
        <topology evidence="1">Multi-pass membrane protein</topology>
    </subcellularLocation>
</comment>
<dbReference type="InterPro" id="IPR036291">
    <property type="entry name" value="NAD(P)-bd_dom_sf"/>
</dbReference>
<dbReference type="PATRIC" id="fig|989403.3.peg.808"/>
<evidence type="ECO:0000256" key="9">
    <source>
        <dbReference type="SAM" id="Phobius"/>
    </source>
</evidence>
<evidence type="ECO:0000256" key="6">
    <source>
        <dbReference type="ARBA" id="ARBA00022989"/>
    </source>
</evidence>
<comment type="caution">
    <text evidence="12">The sequence shown here is derived from an EMBL/GenBank/DDBJ whole genome shotgun (WGS) entry which is preliminary data.</text>
</comment>
<keyword evidence="5 9" id="KW-0812">Transmembrane</keyword>
<evidence type="ECO:0000256" key="2">
    <source>
        <dbReference type="ARBA" id="ARBA00022448"/>
    </source>
</evidence>
<organism evidence="12 13">
    <name type="scientific">Pseudovibrio axinellae</name>
    <dbReference type="NCBI Taxonomy" id="989403"/>
    <lineage>
        <taxon>Bacteria</taxon>
        <taxon>Pseudomonadati</taxon>
        <taxon>Pseudomonadota</taxon>
        <taxon>Alphaproteobacteria</taxon>
        <taxon>Hyphomicrobiales</taxon>
        <taxon>Stappiaceae</taxon>
        <taxon>Pseudovibrio</taxon>
    </lineage>
</organism>
<evidence type="ECO:0000256" key="8">
    <source>
        <dbReference type="ARBA" id="ARBA00023136"/>
    </source>
</evidence>
<dbReference type="GO" id="GO:0015297">
    <property type="term" value="F:antiporter activity"/>
    <property type="evidence" value="ECO:0007669"/>
    <property type="project" value="UniProtKB-KW"/>
</dbReference>
<keyword evidence="2" id="KW-0813">Transport</keyword>
<feature type="transmembrane region" description="Helical" evidence="9">
    <location>
        <begin position="91"/>
        <end position="111"/>
    </location>
</feature>
<name>A0A166ARL6_9HYPH</name>
<dbReference type="RefSeq" id="WP_068002378.1">
    <property type="nucleotide sequence ID" value="NZ_FOFM01000006.1"/>
</dbReference>
<feature type="transmembrane region" description="Helical" evidence="9">
    <location>
        <begin position="30"/>
        <end position="48"/>
    </location>
</feature>
<proteinExistence type="predicted"/>
<dbReference type="EMBL" id="LMCB01000004">
    <property type="protein sequence ID" value="KZL21467.1"/>
    <property type="molecule type" value="Genomic_DNA"/>
</dbReference>
<dbReference type="InterPro" id="IPR006153">
    <property type="entry name" value="Cation/H_exchanger_TM"/>
</dbReference>
<feature type="transmembrane region" description="Helical" evidence="9">
    <location>
        <begin position="302"/>
        <end position="325"/>
    </location>
</feature>
<evidence type="ECO:0000256" key="1">
    <source>
        <dbReference type="ARBA" id="ARBA00004651"/>
    </source>
</evidence>
<feature type="transmembrane region" description="Helical" evidence="9">
    <location>
        <begin position="117"/>
        <end position="137"/>
    </location>
</feature>
<keyword evidence="4" id="KW-1003">Cell membrane</keyword>
<evidence type="ECO:0000313" key="12">
    <source>
        <dbReference type="EMBL" id="KZL21467.1"/>
    </source>
</evidence>
<feature type="transmembrane region" description="Helical" evidence="9">
    <location>
        <begin position="60"/>
        <end position="79"/>
    </location>
</feature>
<feature type="transmembrane region" description="Helical" evidence="9">
    <location>
        <begin position="271"/>
        <end position="290"/>
    </location>
</feature>
<dbReference type="InterPro" id="IPR003148">
    <property type="entry name" value="RCK_N"/>
</dbReference>
<feature type="transmembrane region" description="Helical" evidence="9">
    <location>
        <begin position="149"/>
        <end position="169"/>
    </location>
</feature>
<feature type="transmembrane region" description="Helical" evidence="9">
    <location>
        <begin position="332"/>
        <end position="353"/>
    </location>
</feature>
<evidence type="ECO:0000256" key="4">
    <source>
        <dbReference type="ARBA" id="ARBA00022475"/>
    </source>
</evidence>